<dbReference type="Proteomes" id="UP000290189">
    <property type="component" value="Unassembled WGS sequence"/>
</dbReference>
<dbReference type="PANTHER" id="PTHR12272:SF11">
    <property type="entry name" value="PAN2-PAN3 DEADENYLATION COMPLEX SUBUNIT PAN3"/>
    <property type="match status" value="1"/>
</dbReference>
<reference evidence="9 11" key="1">
    <citation type="submission" date="2015-02" db="EMBL/GenBank/DDBJ databases">
        <authorList>
            <person name="Chooi Y.-H."/>
        </authorList>
    </citation>
    <scope>NUCLEOTIDE SEQUENCE [LARGE SCALE GENOMIC DNA]</scope>
    <source>
        <strain evidence="9">E3</strain>
    </source>
</reference>
<evidence type="ECO:0000256" key="6">
    <source>
        <dbReference type="ARBA" id="ARBA00023054"/>
    </source>
</evidence>
<geneLocation type="mitochondrion" evidence="10"/>
<evidence type="ECO:0000259" key="8">
    <source>
        <dbReference type="Pfam" id="PF18101"/>
    </source>
</evidence>
<dbReference type="Gene3D" id="1.10.510.10">
    <property type="entry name" value="Transferase(Phosphotransferase) domain 1"/>
    <property type="match status" value="1"/>
</dbReference>
<dbReference type="GO" id="GO:0006397">
    <property type="term" value="P:mRNA processing"/>
    <property type="evidence" value="ECO:0007669"/>
    <property type="project" value="UniProtKB-KW"/>
</dbReference>
<comment type="subcellular location">
    <subcellularLocation>
        <location evidence="1">Cytoplasm</location>
    </subcellularLocation>
</comment>
<dbReference type="Pfam" id="PF18101">
    <property type="entry name" value="Pan3_CK"/>
    <property type="match status" value="1"/>
</dbReference>
<dbReference type="InterPro" id="IPR030844">
    <property type="entry name" value="PAN3"/>
</dbReference>
<evidence type="ECO:0000313" key="12">
    <source>
        <dbReference type="Proteomes" id="UP000290189"/>
    </source>
</evidence>
<protein>
    <recommendedName>
        <fullName evidence="8">Pan3 C-terminal knob domain-containing protein</fullName>
    </recommendedName>
</protein>
<dbReference type="GO" id="GO:0031251">
    <property type="term" value="C:PAN complex"/>
    <property type="evidence" value="ECO:0007669"/>
    <property type="project" value="InterPro"/>
</dbReference>
<evidence type="ECO:0000256" key="2">
    <source>
        <dbReference type="ARBA" id="ARBA00022490"/>
    </source>
</evidence>
<dbReference type="InterPro" id="IPR041332">
    <property type="entry name" value="Pan3_CK"/>
</dbReference>
<dbReference type="GO" id="GO:0005524">
    <property type="term" value="F:ATP binding"/>
    <property type="evidence" value="ECO:0007669"/>
    <property type="project" value="UniProtKB-KW"/>
</dbReference>
<dbReference type="SUPFAM" id="SSF56112">
    <property type="entry name" value="Protein kinase-like (PK-like)"/>
    <property type="match status" value="1"/>
</dbReference>
<keyword evidence="4" id="KW-0547">Nucleotide-binding</keyword>
<keyword evidence="6" id="KW-0175">Coiled coil</keyword>
<accession>A0A0G4ITK6</accession>
<keyword evidence="10" id="KW-0496">Mitochondrion</keyword>
<dbReference type="Gene3D" id="1.20.5.5160">
    <property type="match status" value="1"/>
</dbReference>
<proteinExistence type="predicted"/>
<organism evidence="9 11">
    <name type="scientific">Plasmodiophora brassicae</name>
    <name type="common">Clubroot disease agent</name>
    <dbReference type="NCBI Taxonomy" id="37360"/>
    <lineage>
        <taxon>Eukaryota</taxon>
        <taxon>Sar</taxon>
        <taxon>Rhizaria</taxon>
        <taxon>Endomyxa</taxon>
        <taxon>Phytomyxea</taxon>
        <taxon>Plasmodiophorida</taxon>
        <taxon>Plasmodiophoridae</taxon>
        <taxon>Plasmodiophora</taxon>
    </lineage>
</organism>
<dbReference type="Gene3D" id="1.10.287.3700">
    <property type="match status" value="1"/>
</dbReference>
<dbReference type="PANTHER" id="PTHR12272">
    <property type="entry name" value="DEADENYLATION COMPLEX SUBUNIT PAN3"/>
    <property type="match status" value="1"/>
</dbReference>
<reference evidence="10 12" key="2">
    <citation type="submission" date="2018-03" db="EMBL/GenBank/DDBJ databases">
        <authorList>
            <person name="Fogelqvist J."/>
        </authorList>
    </citation>
    <scope>NUCLEOTIDE SEQUENCE [LARGE SCALE GENOMIC DNA]</scope>
</reference>
<feature type="domain" description="Pan3 C-terminal knob" evidence="8">
    <location>
        <begin position="366"/>
        <end position="501"/>
    </location>
</feature>
<evidence type="ECO:0000313" key="9">
    <source>
        <dbReference type="EMBL" id="CEO98451.1"/>
    </source>
</evidence>
<dbReference type="GO" id="GO:0000932">
    <property type="term" value="C:P-body"/>
    <property type="evidence" value="ECO:0007669"/>
    <property type="project" value="TreeGrafter"/>
</dbReference>
<dbReference type="STRING" id="37360.A0A0G4ITK6"/>
<dbReference type="InterPro" id="IPR011009">
    <property type="entry name" value="Kinase-like_dom_sf"/>
</dbReference>
<dbReference type="AlphaFoldDB" id="A0A0G4ITK6"/>
<dbReference type="GO" id="GO:0000289">
    <property type="term" value="P:nuclear-transcribed mRNA poly(A) tail shortening"/>
    <property type="evidence" value="ECO:0007669"/>
    <property type="project" value="InterPro"/>
</dbReference>
<evidence type="ECO:0000256" key="5">
    <source>
        <dbReference type="ARBA" id="ARBA00022840"/>
    </source>
</evidence>
<evidence type="ECO:0000256" key="7">
    <source>
        <dbReference type="SAM" id="MobiDB-lite"/>
    </source>
</evidence>
<keyword evidence="2" id="KW-0963">Cytoplasm</keyword>
<evidence type="ECO:0000313" key="10">
    <source>
        <dbReference type="EMBL" id="SPQ94535.1"/>
    </source>
</evidence>
<sequence>MASSGAGQERVSRKLQESVNAAPFVPQAATATSSGNDDDDAADESYRQSLQEQYGAGYPQATFQRERRPARPVRPVFMDESLRHTILTRQRYEMQRLAPEDPRHDRLPVSLHRERYHSLWPIDDLDAPEALPSSAFGFPTTLYKAVATKTGYPVCVRRIRGCTVADDVSRLALEPWVTLRGHPNIVSVLDVFNCNDFTDGASLCVVHELCPMSSSVHDMFLDGPRGTGPRLTADLLWSIYVQIVSALTTIHGNGLSCKVVDARHCLVLDPSAANALRVKLNACAIKDVLQGGSTVDAAVLADQQADDLHGIARVVLSVAVGKPFEAIADLDVSLQFVGSQFGNDLAGALRLVLDVRRQRRRPTIWDVSRVVSQRVVREMQQAYSAADALESDLALELQNGRLFRLVSKMAYICERAEFNADPHWSEHGDRYPIKLFRDYLFHQVDDQGNPVVDLALLVHCLNKVDAGVPEKMILSSRDQSTLLVLGFDDLKRCIETAFDELSVRKATPLSSATNPQLNVNAPGFNYL</sequence>
<feature type="region of interest" description="Disordered" evidence="7">
    <location>
        <begin position="1"/>
        <end position="47"/>
    </location>
</feature>
<dbReference type="Proteomes" id="UP000039324">
    <property type="component" value="Unassembled WGS sequence"/>
</dbReference>
<evidence type="ECO:0000313" key="11">
    <source>
        <dbReference type="Proteomes" id="UP000039324"/>
    </source>
</evidence>
<evidence type="ECO:0000256" key="1">
    <source>
        <dbReference type="ARBA" id="ARBA00004496"/>
    </source>
</evidence>
<gene>
    <name evidence="9" type="ORF">PBRA_006565</name>
    <name evidence="10" type="ORF">PLBR_LOCUS1750</name>
</gene>
<evidence type="ECO:0000256" key="3">
    <source>
        <dbReference type="ARBA" id="ARBA00022664"/>
    </source>
</evidence>
<evidence type="ECO:0000256" key="4">
    <source>
        <dbReference type="ARBA" id="ARBA00022741"/>
    </source>
</evidence>
<keyword evidence="3" id="KW-0507">mRNA processing</keyword>
<name>A0A0G4ITK6_PLABS</name>
<keyword evidence="11" id="KW-1185">Reference proteome</keyword>
<dbReference type="FunFam" id="1.10.287.3700:FF:000001">
    <property type="entry name" value="PAN2-PAN3 deadenylation complex subunit PAN3"/>
    <property type="match status" value="1"/>
</dbReference>
<keyword evidence="5" id="KW-0067">ATP-binding</keyword>
<dbReference type="OMA" id="YVFHSVD"/>
<dbReference type="EMBL" id="CDSF01000084">
    <property type="protein sequence ID" value="CEO98451.1"/>
    <property type="molecule type" value="Genomic_DNA"/>
</dbReference>
<dbReference type="GO" id="GO:0008143">
    <property type="term" value="F:poly(A) binding"/>
    <property type="evidence" value="ECO:0007669"/>
    <property type="project" value="TreeGrafter"/>
</dbReference>
<dbReference type="EMBL" id="OVEO01000002">
    <property type="protein sequence ID" value="SPQ94535.1"/>
    <property type="molecule type" value="Genomic_DNA"/>
</dbReference>
<dbReference type="OrthoDB" id="204958at2759"/>